<dbReference type="Gene3D" id="3.30.360.10">
    <property type="entry name" value="Dihydrodipicolinate Reductase, domain 2"/>
    <property type="match status" value="1"/>
</dbReference>
<dbReference type="GO" id="GO:0004512">
    <property type="term" value="F:inositol-3-phosphate synthase activity"/>
    <property type="evidence" value="ECO:0007669"/>
    <property type="project" value="UniProtKB-EC"/>
</dbReference>
<reference evidence="3 4" key="1">
    <citation type="submission" date="2019-02" db="EMBL/GenBank/DDBJ databases">
        <title>Deep-cultivation of Planctomycetes and their phenomic and genomic characterization uncovers novel biology.</title>
        <authorList>
            <person name="Wiegand S."/>
            <person name="Jogler M."/>
            <person name="Boedeker C."/>
            <person name="Pinto D."/>
            <person name="Vollmers J."/>
            <person name="Rivas-Marin E."/>
            <person name="Kohn T."/>
            <person name="Peeters S.H."/>
            <person name="Heuer A."/>
            <person name="Rast P."/>
            <person name="Oberbeckmann S."/>
            <person name="Bunk B."/>
            <person name="Jeske O."/>
            <person name="Meyerdierks A."/>
            <person name="Storesund J.E."/>
            <person name="Kallscheuer N."/>
            <person name="Luecker S."/>
            <person name="Lage O.M."/>
            <person name="Pohl T."/>
            <person name="Merkel B.J."/>
            <person name="Hornburger P."/>
            <person name="Mueller R.-W."/>
            <person name="Bruemmer F."/>
            <person name="Labrenz M."/>
            <person name="Spormann A.M."/>
            <person name="Op den Camp H."/>
            <person name="Overmann J."/>
            <person name="Amann R."/>
            <person name="Jetten M.S.M."/>
            <person name="Mascher T."/>
            <person name="Medema M.H."/>
            <person name="Devos D.P."/>
            <person name="Kaster A.-K."/>
            <person name="Ovreas L."/>
            <person name="Rohde M."/>
            <person name="Galperin M.Y."/>
            <person name="Jogler C."/>
        </authorList>
    </citation>
    <scope>NUCLEOTIDE SEQUENCE [LARGE SCALE GENOMIC DNA]</scope>
    <source>
        <strain evidence="3 4">Pla163</strain>
    </source>
</reference>
<feature type="domain" description="Myo-inositol-1-phosphate synthase GAPDH-like" evidence="2">
    <location>
        <begin position="239"/>
        <end position="345"/>
    </location>
</feature>
<dbReference type="Pfam" id="PF07994">
    <property type="entry name" value="NAD_binding_5"/>
    <property type="match status" value="1"/>
</dbReference>
<accession>A0A518CWW8</accession>
<protein>
    <submittedName>
        <fullName evidence="3">Inositol-3-phosphate synthase</fullName>
        <ecNumber evidence="3">5.5.1.4</ecNumber>
    </submittedName>
</protein>
<dbReference type="OrthoDB" id="729130at2"/>
<name>A0A518CWW8_9BACT</name>
<dbReference type="SUPFAM" id="SSF55347">
    <property type="entry name" value="Glyceraldehyde-3-phosphate dehydrogenase-like, C-terminal domain"/>
    <property type="match status" value="1"/>
</dbReference>
<evidence type="ECO:0000259" key="2">
    <source>
        <dbReference type="Pfam" id="PF01658"/>
    </source>
</evidence>
<dbReference type="InterPro" id="IPR036291">
    <property type="entry name" value="NAD(P)-bd_dom_sf"/>
</dbReference>
<keyword evidence="3" id="KW-0413">Isomerase</keyword>
<dbReference type="Pfam" id="PF01658">
    <property type="entry name" value="Inos-1-P_synth"/>
    <property type="match status" value="1"/>
</dbReference>
<dbReference type="PANTHER" id="PTHR11510">
    <property type="entry name" value="MYO-INOSITOL-1 PHOSPHATE SYNTHASE"/>
    <property type="match status" value="1"/>
</dbReference>
<sequence length="412" mass="42652">MTARPASAPTRGPLGLWLVGARGAIATTCVFGLDAMAHGRAGTVGLVSELPAFEGLGLAELERFVVGGWEVRDGSLADAGAELAHNGVLSHAIVTAGAEAATDVDARIVPGLAAPGDERASAGARERGALAPRAQVDALIADLAAFRERTGAERVVVVNVASTEPLADASPAGANLAAFEAALDAGELLPPSCLYAYAALRAGCAHVNFTPSAGGTWPALRELAEASGVPQCGSDGKTGETLVKTVLAPLFAHRNLRVLTWQGYNMLGNRDGEVLANPAHKAAKVANKDAALRSLLQGSEGLHTHVGIDYVPSLHDWKTAWDFIHFEGFLGAKMSLQFTWTGSDSALAAPLVLDLARFSELALRDGAAGELAHLACFFKSPMTGGSHDFGAQMAALFHYATTRSAEPATRSH</sequence>
<organism evidence="3 4">
    <name type="scientific">Rohdeia mirabilis</name>
    <dbReference type="NCBI Taxonomy" id="2528008"/>
    <lineage>
        <taxon>Bacteria</taxon>
        <taxon>Pseudomonadati</taxon>
        <taxon>Planctomycetota</taxon>
        <taxon>Planctomycetia</taxon>
        <taxon>Planctomycetia incertae sedis</taxon>
        <taxon>Rohdeia</taxon>
    </lineage>
</organism>
<keyword evidence="4" id="KW-1185">Reference proteome</keyword>
<dbReference type="EMBL" id="CP036290">
    <property type="protein sequence ID" value="QDU83688.1"/>
    <property type="molecule type" value="Genomic_DNA"/>
</dbReference>
<dbReference type="InterPro" id="IPR002587">
    <property type="entry name" value="Myo-inos-1-P_Synthase"/>
</dbReference>
<proteinExistence type="inferred from homology"/>
<comment type="similarity">
    <text evidence="1">Belongs to the myo-inositol 1-phosphate synthase family.</text>
</comment>
<dbReference type="RefSeq" id="WP_145183838.1">
    <property type="nucleotide sequence ID" value="NZ_CP036290.1"/>
</dbReference>
<dbReference type="Gene3D" id="3.40.50.720">
    <property type="entry name" value="NAD(P)-binding Rossmann-like Domain"/>
    <property type="match status" value="1"/>
</dbReference>
<evidence type="ECO:0000313" key="3">
    <source>
        <dbReference type="EMBL" id="QDU83688.1"/>
    </source>
</evidence>
<dbReference type="AlphaFoldDB" id="A0A518CWW8"/>
<dbReference type="GO" id="GO:0006021">
    <property type="term" value="P:inositol biosynthetic process"/>
    <property type="evidence" value="ECO:0007669"/>
    <property type="project" value="InterPro"/>
</dbReference>
<dbReference type="PIRSF" id="PIRSF015578">
    <property type="entry name" value="Myoinos-ppht_syn"/>
    <property type="match status" value="1"/>
</dbReference>
<evidence type="ECO:0000256" key="1">
    <source>
        <dbReference type="ARBA" id="ARBA00010813"/>
    </source>
</evidence>
<dbReference type="InterPro" id="IPR013021">
    <property type="entry name" value="Myo-inos-1-P_Synthase_GAPDH"/>
</dbReference>
<gene>
    <name evidence="3" type="primary">ino1</name>
    <name evidence="3" type="ORF">Pla163_07890</name>
</gene>
<dbReference type="Proteomes" id="UP000319342">
    <property type="component" value="Chromosome"/>
</dbReference>
<evidence type="ECO:0000313" key="4">
    <source>
        <dbReference type="Proteomes" id="UP000319342"/>
    </source>
</evidence>
<dbReference type="GO" id="GO:0008654">
    <property type="term" value="P:phospholipid biosynthetic process"/>
    <property type="evidence" value="ECO:0007669"/>
    <property type="project" value="InterPro"/>
</dbReference>
<dbReference type="SUPFAM" id="SSF51735">
    <property type="entry name" value="NAD(P)-binding Rossmann-fold domains"/>
    <property type="match status" value="1"/>
</dbReference>
<dbReference type="EC" id="5.5.1.4" evidence="3"/>